<proteinExistence type="predicted"/>
<dbReference type="GO" id="GO:0031317">
    <property type="term" value="C:tripartite ATP-independent periplasmic transporter complex"/>
    <property type="evidence" value="ECO:0007669"/>
    <property type="project" value="InterPro"/>
</dbReference>
<evidence type="ECO:0000313" key="5">
    <source>
        <dbReference type="Proteomes" id="UP000230821"/>
    </source>
</evidence>
<dbReference type="CDD" id="cd13604">
    <property type="entry name" value="PBP2_TRAP_ketoacid_lactate_like"/>
    <property type="match status" value="1"/>
</dbReference>
<sequence>MQRRDVLKAGISATSALMVGGAPAVHAGTHYEWKMVTAWPKNLLGLGEGAKHLARTIKSMSGGRISITIYWDGELVPAFESFHAVSTGKAEMGHAAAYYWADIHEAAQFFAAIPFGLNAQETAGWLYYGGGQELWNELYAQYNLQPFAAGSTGVQMGGWFNTGIQSIDDYKGLTIRMPGLGGKVISHAGAQAINLPGGEILAALESGAIDASEWVGPYNDLAFELYKAARYYYWPGWHEPSTVIECFINKYVYESLPLDLRQIVTYAMQAAYNDMLSFYTAQNNLALIELVTKHHVRLRKFKKATLARLGKLSKEVITDIAAKDPFSQKVYTSFDKFRKQSVDWNSVGEEGYSVARSLTYSPLSRRWK</sequence>
<dbReference type="PIRSF" id="PIRSF039026">
    <property type="entry name" value="SiaP"/>
    <property type="match status" value="1"/>
</dbReference>
<dbReference type="GO" id="GO:0046872">
    <property type="term" value="F:metal ion binding"/>
    <property type="evidence" value="ECO:0007669"/>
    <property type="project" value="UniProtKB-KW"/>
</dbReference>
<accession>A0A2G6KB12</accession>
<feature type="binding site" evidence="3">
    <location>
        <position position="214"/>
    </location>
    <ligand>
        <name>Na(+)</name>
        <dbReference type="ChEBI" id="CHEBI:29101"/>
    </ligand>
</feature>
<dbReference type="PANTHER" id="PTHR33376">
    <property type="match status" value="1"/>
</dbReference>
<organism evidence="4 5">
    <name type="scientific">candidate division KSB3 bacterium</name>
    <dbReference type="NCBI Taxonomy" id="2044937"/>
    <lineage>
        <taxon>Bacteria</taxon>
        <taxon>candidate division KSB3</taxon>
    </lineage>
</organism>
<feature type="binding site" evidence="3">
    <location>
        <position position="239"/>
    </location>
    <ligand>
        <name>substrate</name>
    </ligand>
</feature>
<gene>
    <name evidence="4" type="ORF">CSA56_13750</name>
</gene>
<dbReference type="GO" id="GO:0055085">
    <property type="term" value="P:transmembrane transport"/>
    <property type="evidence" value="ECO:0007669"/>
    <property type="project" value="InterPro"/>
</dbReference>
<comment type="caution">
    <text evidence="4">The sequence shown here is derived from an EMBL/GenBank/DDBJ whole genome shotgun (WGS) entry which is preliminary data.</text>
</comment>
<dbReference type="AlphaFoldDB" id="A0A2G6KB12"/>
<feature type="binding site" evidence="2">
    <location>
        <position position="155"/>
    </location>
    <ligand>
        <name>substrate</name>
    </ligand>
</feature>
<feature type="binding site" evidence="2">
    <location>
        <position position="176"/>
    </location>
    <ligand>
        <name>substrate</name>
    </ligand>
</feature>
<evidence type="ECO:0000256" key="3">
    <source>
        <dbReference type="PIRSR" id="PIRSR039026-2"/>
    </source>
</evidence>
<dbReference type="Proteomes" id="UP000230821">
    <property type="component" value="Unassembled WGS sequence"/>
</dbReference>
<keyword evidence="1" id="KW-0732">Signal</keyword>
<dbReference type="InterPro" id="IPR038404">
    <property type="entry name" value="TRAP_DctP_sf"/>
</dbReference>
<dbReference type="EMBL" id="PDSK01000106">
    <property type="protein sequence ID" value="PIE32857.1"/>
    <property type="molecule type" value="Genomic_DNA"/>
</dbReference>
<dbReference type="PANTHER" id="PTHR33376:SF5">
    <property type="entry name" value="EXTRACYTOPLASMIC SOLUTE RECEPTOR PROTEIN"/>
    <property type="match status" value="1"/>
</dbReference>
<keyword evidence="3" id="KW-0479">Metal-binding</keyword>
<dbReference type="Pfam" id="PF03480">
    <property type="entry name" value="DctP"/>
    <property type="match status" value="1"/>
</dbReference>
<evidence type="ECO:0000256" key="1">
    <source>
        <dbReference type="ARBA" id="ARBA00022729"/>
    </source>
</evidence>
<evidence type="ECO:0000256" key="2">
    <source>
        <dbReference type="PIRSR" id="PIRSR039026-1"/>
    </source>
</evidence>
<dbReference type="NCBIfam" id="NF037995">
    <property type="entry name" value="TRAP_S1"/>
    <property type="match status" value="1"/>
</dbReference>
<dbReference type="Gene3D" id="3.40.190.10">
    <property type="entry name" value="Periplasmic binding protein-like II"/>
    <property type="match status" value="1"/>
</dbReference>
<name>A0A2G6KB12_9BACT</name>
<evidence type="ECO:0000313" key="4">
    <source>
        <dbReference type="EMBL" id="PIE32857.1"/>
    </source>
</evidence>
<feature type="binding site" evidence="3">
    <location>
        <position position="213"/>
    </location>
    <ligand>
        <name>substrate</name>
    </ligand>
</feature>
<reference evidence="4 5" key="1">
    <citation type="submission" date="2017-10" db="EMBL/GenBank/DDBJ databases">
        <title>Novel microbial diversity and functional potential in the marine mammal oral microbiome.</title>
        <authorList>
            <person name="Dudek N.K."/>
            <person name="Sun C.L."/>
            <person name="Burstein D."/>
            <person name="Kantor R.S."/>
            <person name="Aliaga Goltsman D.S."/>
            <person name="Bik E.M."/>
            <person name="Thomas B.C."/>
            <person name="Banfield J.F."/>
            <person name="Relman D.A."/>
        </authorList>
    </citation>
    <scope>NUCLEOTIDE SEQUENCE [LARGE SCALE GENOMIC DNA]</scope>
    <source>
        <strain evidence="4">DOLJORAL78_47_16</strain>
    </source>
</reference>
<protein>
    <submittedName>
        <fullName evidence="4">ABC transporter substrate-binding protein</fullName>
    </submittedName>
</protein>
<dbReference type="InterPro" id="IPR018389">
    <property type="entry name" value="DctP_fam"/>
</dbReference>
<dbReference type="Gene3D" id="3.40.190.170">
    <property type="entry name" value="Bacterial extracellular solute-binding protein, family 7"/>
    <property type="match status" value="1"/>
</dbReference>
<dbReference type="InterPro" id="IPR026289">
    <property type="entry name" value="SBP_TakP-like"/>
</dbReference>